<dbReference type="Proteomes" id="UP000033451">
    <property type="component" value="Unassembled WGS sequence"/>
</dbReference>
<organism evidence="1 2">
    <name type="scientific">Microbacterium ginsengisoli</name>
    <dbReference type="NCBI Taxonomy" id="400772"/>
    <lineage>
        <taxon>Bacteria</taxon>
        <taxon>Bacillati</taxon>
        <taxon>Actinomycetota</taxon>
        <taxon>Actinomycetes</taxon>
        <taxon>Micrococcales</taxon>
        <taxon>Microbacteriaceae</taxon>
        <taxon>Microbacterium</taxon>
    </lineage>
</organism>
<dbReference type="AlphaFoldDB" id="A0A0F0LUH4"/>
<reference evidence="1 2" key="1">
    <citation type="submission" date="2015-02" db="EMBL/GenBank/DDBJ databases">
        <title>Draft genome sequences of ten Microbacterium spp. with emphasis on heavy metal contaminated environments.</title>
        <authorList>
            <person name="Corretto E."/>
        </authorList>
    </citation>
    <scope>NUCLEOTIDE SEQUENCE [LARGE SCALE GENOMIC DNA]</scope>
    <source>
        <strain evidence="1 2">DSM 18659</strain>
    </source>
</reference>
<dbReference type="RefSeq" id="WP_045247640.1">
    <property type="nucleotide sequence ID" value="NZ_JYIY01000074.1"/>
</dbReference>
<evidence type="ECO:0000313" key="2">
    <source>
        <dbReference type="Proteomes" id="UP000033451"/>
    </source>
</evidence>
<sequence>MVAQVHYVRFPSTQDRVAQEWLRATQLIIESGASAVVTSSTERGRAGSVVGWRLVSDNHREIARGSRLHPSERAAGFDAATLARRAAELVVHAARQHQTRTSRWFATLDEEIVLVGSRAYENRVTARNAGALAVRSLAAIGALGPDADSVSAAGEPAT</sequence>
<dbReference type="EMBL" id="JYIY01000074">
    <property type="protein sequence ID" value="KJL36374.1"/>
    <property type="molecule type" value="Genomic_DNA"/>
</dbReference>
<protein>
    <submittedName>
        <fullName evidence="1">Uncharacterized protein</fullName>
    </submittedName>
</protein>
<gene>
    <name evidence="1" type="ORF">RR49_01706</name>
</gene>
<dbReference type="PATRIC" id="fig|400772.4.peg.1728"/>
<comment type="caution">
    <text evidence="1">The sequence shown here is derived from an EMBL/GenBank/DDBJ whole genome shotgun (WGS) entry which is preliminary data.</text>
</comment>
<keyword evidence="2" id="KW-1185">Reference proteome</keyword>
<proteinExistence type="predicted"/>
<evidence type="ECO:0000313" key="1">
    <source>
        <dbReference type="EMBL" id="KJL36374.1"/>
    </source>
</evidence>
<dbReference type="STRING" id="400772.RR49_01706"/>
<accession>A0A0F0LUH4</accession>
<name>A0A0F0LUH4_9MICO</name>